<reference evidence="3" key="1">
    <citation type="submission" date="2021-01" db="EMBL/GenBank/DDBJ databases">
        <title>Whole genome shotgun sequence of Actinoplanes nipponensis NBRC 14063.</title>
        <authorList>
            <person name="Komaki H."/>
            <person name="Tamura T."/>
        </authorList>
    </citation>
    <scope>NUCLEOTIDE SEQUENCE</scope>
    <source>
        <strain evidence="3">NBRC 14063</strain>
    </source>
</reference>
<evidence type="ECO:0000313" key="4">
    <source>
        <dbReference type="Proteomes" id="UP000647172"/>
    </source>
</evidence>
<dbReference type="RefSeq" id="WP_203766314.1">
    <property type="nucleotide sequence ID" value="NZ_BAAAYJ010000034.1"/>
</dbReference>
<feature type="compositionally biased region" description="Polar residues" evidence="1">
    <location>
        <begin position="241"/>
        <end position="254"/>
    </location>
</feature>
<dbReference type="Proteomes" id="UP000647172">
    <property type="component" value="Unassembled WGS sequence"/>
</dbReference>
<keyword evidence="2" id="KW-0812">Transmembrane</keyword>
<gene>
    <name evidence="3" type="ORF">Ani05nite_15220</name>
</gene>
<dbReference type="EMBL" id="BOMQ01000018">
    <property type="protein sequence ID" value="GIE47988.1"/>
    <property type="molecule type" value="Genomic_DNA"/>
</dbReference>
<evidence type="ECO:0000256" key="2">
    <source>
        <dbReference type="SAM" id="Phobius"/>
    </source>
</evidence>
<keyword evidence="2" id="KW-1133">Transmembrane helix</keyword>
<evidence type="ECO:0000256" key="1">
    <source>
        <dbReference type="SAM" id="MobiDB-lite"/>
    </source>
</evidence>
<sequence>MNDEETGRMLERLADRVPVGPAPVDDLVRAGKSAQRRKRHMRVFGAAAAMTLVLSGSVVAQAFIGEGTPSVNDSAKGPFVTPSSPAPETDLDNPTSELSGPLPDGGRASCVEGYTPEAIANRAFAFDGVVVDIGPAHSNRSGKGYLDLVGVTFAVREWFSGGTGPNITVDMGSPTAGTQDVTAEVFHSYAIGSRLLVSGEPRWGGSPLDAPIAWGCGFTRYYDQQTAGSWRRAATTEKSSEPTSRPTRSNALSR</sequence>
<evidence type="ECO:0000313" key="3">
    <source>
        <dbReference type="EMBL" id="GIE47988.1"/>
    </source>
</evidence>
<organism evidence="3 4">
    <name type="scientific">Actinoplanes nipponensis</name>
    <dbReference type="NCBI Taxonomy" id="135950"/>
    <lineage>
        <taxon>Bacteria</taxon>
        <taxon>Bacillati</taxon>
        <taxon>Actinomycetota</taxon>
        <taxon>Actinomycetes</taxon>
        <taxon>Micromonosporales</taxon>
        <taxon>Micromonosporaceae</taxon>
        <taxon>Actinoplanes</taxon>
    </lineage>
</organism>
<feature type="region of interest" description="Disordered" evidence="1">
    <location>
        <begin position="71"/>
        <end position="106"/>
    </location>
</feature>
<name>A0A919MN10_9ACTN</name>
<accession>A0A919MN10</accession>
<keyword evidence="2" id="KW-0472">Membrane</keyword>
<proteinExistence type="predicted"/>
<protein>
    <submittedName>
        <fullName evidence="3">Uncharacterized protein</fullName>
    </submittedName>
</protein>
<comment type="caution">
    <text evidence="3">The sequence shown here is derived from an EMBL/GenBank/DDBJ whole genome shotgun (WGS) entry which is preliminary data.</text>
</comment>
<keyword evidence="4" id="KW-1185">Reference proteome</keyword>
<feature type="transmembrane region" description="Helical" evidence="2">
    <location>
        <begin position="43"/>
        <end position="64"/>
    </location>
</feature>
<dbReference type="AlphaFoldDB" id="A0A919MN10"/>
<feature type="region of interest" description="Disordered" evidence="1">
    <location>
        <begin position="229"/>
        <end position="254"/>
    </location>
</feature>